<dbReference type="Proteomes" id="UP000093309">
    <property type="component" value="Unassembled WGS sequence"/>
</dbReference>
<evidence type="ECO:0000256" key="6">
    <source>
        <dbReference type="ARBA" id="ARBA00023125"/>
    </source>
</evidence>
<feature type="domain" description="HTH araC/xylS-type" evidence="9">
    <location>
        <begin position="260"/>
        <end position="358"/>
    </location>
</feature>
<dbReference type="SUPFAM" id="SSF52172">
    <property type="entry name" value="CheY-like"/>
    <property type="match status" value="1"/>
</dbReference>
<protein>
    <recommendedName>
        <fullName evidence="13">DNA-binding response regulator</fullName>
    </recommendedName>
</protein>
<dbReference type="Gene3D" id="1.10.10.60">
    <property type="entry name" value="Homeodomain-like"/>
    <property type="match status" value="2"/>
</dbReference>
<dbReference type="EMBL" id="LYPC01000022">
    <property type="protein sequence ID" value="OCT13415.1"/>
    <property type="molecule type" value="Genomic_DNA"/>
</dbReference>
<dbReference type="CDD" id="cd17536">
    <property type="entry name" value="REC_YesN-like"/>
    <property type="match status" value="1"/>
</dbReference>
<dbReference type="InterPro" id="IPR009057">
    <property type="entry name" value="Homeodomain-like_sf"/>
</dbReference>
<keyword evidence="5" id="KW-0805">Transcription regulation</keyword>
<gene>
    <name evidence="11" type="ORF">A8709_17545</name>
</gene>
<keyword evidence="3 8" id="KW-0597">Phosphoprotein</keyword>
<evidence type="ECO:0008006" key="13">
    <source>
        <dbReference type="Google" id="ProtNLM"/>
    </source>
</evidence>
<reference evidence="12" key="1">
    <citation type="submission" date="2016-05" db="EMBL/GenBank/DDBJ databases">
        <title>Paenibacillus oryzae. sp. nov., isolated from the rice root.</title>
        <authorList>
            <person name="Zhang J."/>
            <person name="Zhang X."/>
        </authorList>
    </citation>
    <scope>NUCLEOTIDE SEQUENCE [LARGE SCALE GENOMIC DNA]</scope>
    <source>
        <strain evidence="12">KCTC13222</strain>
    </source>
</reference>
<dbReference type="SUPFAM" id="SSF46689">
    <property type="entry name" value="Homeodomain-like"/>
    <property type="match status" value="2"/>
</dbReference>
<organism evidence="11 12">
    <name type="scientific">Paenibacillus pectinilyticus</name>
    <dbReference type="NCBI Taxonomy" id="512399"/>
    <lineage>
        <taxon>Bacteria</taxon>
        <taxon>Bacillati</taxon>
        <taxon>Bacillota</taxon>
        <taxon>Bacilli</taxon>
        <taxon>Bacillales</taxon>
        <taxon>Paenibacillaceae</taxon>
        <taxon>Paenibacillus</taxon>
    </lineage>
</organism>
<dbReference type="Gene3D" id="3.40.50.2300">
    <property type="match status" value="1"/>
</dbReference>
<dbReference type="GO" id="GO:0000160">
    <property type="term" value="P:phosphorelay signal transduction system"/>
    <property type="evidence" value="ECO:0007669"/>
    <property type="project" value="UniProtKB-KW"/>
</dbReference>
<sequence>MYRVLIVDDEMWIRSSLEKKVNEIDTMIVSDTASNGQLALEWLETHYADICITDVRMPLMNGLELMKQINERFPWMASIVISSYDDFYYAKESIQIGALDYLLKPVETSLLQDALMKAAHKTNTARYHLAFQILLKKLPSHRRLMEQWVGEIHMIKYDSMPTLVIDTLEMLQSWVGDAYYLLDQLATAWVDMVCEEFRTEKFQIQLDITDDAELGEKMLTMDKVRSYYRLCAVKKLEEGSLRLYQMVKSAKENPTRKVINDIKHYLEEHYAEKVSLQDIADYANISRTYMAGLFKHETGITVWDYLIAMRLRKAKELLMTTSKKIYEISADIGYENIVYFSKLFKEHYGCSPLEYKKRMEIKPALEPPV</sequence>
<dbReference type="GO" id="GO:0003700">
    <property type="term" value="F:DNA-binding transcription factor activity"/>
    <property type="evidence" value="ECO:0007669"/>
    <property type="project" value="InterPro"/>
</dbReference>
<dbReference type="PROSITE" id="PS01124">
    <property type="entry name" value="HTH_ARAC_FAMILY_2"/>
    <property type="match status" value="1"/>
</dbReference>
<dbReference type="SMART" id="SM00448">
    <property type="entry name" value="REC"/>
    <property type="match status" value="1"/>
</dbReference>
<dbReference type="PANTHER" id="PTHR42713">
    <property type="entry name" value="HISTIDINE KINASE-RELATED"/>
    <property type="match status" value="1"/>
</dbReference>
<dbReference type="PANTHER" id="PTHR42713:SF3">
    <property type="entry name" value="TRANSCRIPTIONAL REGULATORY PROTEIN HPTR"/>
    <property type="match status" value="1"/>
</dbReference>
<name>A0A1C0ZZ70_9BACL</name>
<dbReference type="InterPro" id="IPR020449">
    <property type="entry name" value="Tscrpt_reg_AraC-type_HTH"/>
</dbReference>
<comment type="caution">
    <text evidence="11">The sequence shown here is derived from an EMBL/GenBank/DDBJ whole genome shotgun (WGS) entry which is preliminary data.</text>
</comment>
<keyword evidence="12" id="KW-1185">Reference proteome</keyword>
<evidence type="ECO:0000256" key="5">
    <source>
        <dbReference type="ARBA" id="ARBA00023015"/>
    </source>
</evidence>
<evidence type="ECO:0000256" key="1">
    <source>
        <dbReference type="ARBA" id="ARBA00004496"/>
    </source>
</evidence>
<dbReference type="Pfam" id="PF00072">
    <property type="entry name" value="Response_reg"/>
    <property type="match status" value="1"/>
</dbReference>
<dbReference type="SMART" id="SM00342">
    <property type="entry name" value="HTH_ARAC"/>
    <property type="match status" value="1"/>
</dbReference>
<dbReference type="InterPro" id="IPR018062">
    <property type="entry name" value="HTH_AraC-typ_CS"/>
</dbReference>
<dbReference type="AlphaFoldDB" id="A0A1C0ZZ70"/>
<dbReference type="PROSITE" id="PS00041">
    <property type="entry name" value="HTH_ARAC_FAMILY_1"/>
    <property type="match status" value="1"/>
</dbReference>
<evidence type="ECO:0000256" key="8">
    <source>
        <dbReference type="PROSITE-ProRule" id="PRU00169"/>
    </source>
</evidence>
<dbReference type="GO" id="GO:0043565">
    <property type="term" value="F:sequence-specific DNA binding"/>
    <property type="evidence" value="ECO:0007669"/>
    <property type="project" value="InterPro"/>
</dbReference>
<keyword evidence="2" id="KW-0963">Cytoplasm</keyword>
<keyword evidence="7" id="KW-0804">Transcription</keyword>
<dbReference type="Pfam" id="PF12833">
    <property type="entry name" value="HTH_18"/>
    <property type="match status" value="1"/>
</dbReference>
<dbReference type="InterPro" id="IPR051552">
    <property type="entry name" value="HptR"/>
</dbReference>
<evidence type="ECO:0000313" key="11">
    <source>
        <dbReference type="EMBL" id="OCT13415.1"/>
    </source>
</evidence>
<keyword evidence="4" id="KW-0902">Two-component regulatory system</keyword>
<evidence type="ECO:0000256" key="2">
    <source>
        <dbReference type="ARBA" id="ARBA00022490"/>
    </source>
</evidence>
<dbReference type="PROSITE" id="PS50110">
    <property type="entry name" value="RESPONSE_REGULATORY"/>
    <property type="match status" value="1"/>
</dbReference>
<dbReference type="InterPro" id="IPR018060">
    <property type="entry name" value="HTH_AraC"/>
</dbReference>
<feature type="modified residue" description="4-aspartylphosphate" evidence="8">
    <location>
        <position position="54"/>
    </location>
</feature>
<keyword evidence="6" id="KW-0238">DNA-binding</keyword>
<dbReference type="PRINTS" id="PR00032">
    <property type="entry name" value="HTHARAC"/>
</dbReference>
<accession>A0A1C0ZZ70</accession>
<evidence type="ECO:0000259" key="9">
    <source>
        <dbReference type="PROSITE" id="PS01124"/>
    </source>
</evidence>
<comment type="subcellular location">
    <subcellularLocation>
        <location evidence="1">Cytoplasm</location>
    </subcellularLocation>
</comment>
<evidence type="ECO:0000256" key="3">
    <source>
        <dbReference type="ARBA" id="ARBA00022553"/>
    </source>
</evidence>
<dbReference type="InterPro" id="IPR011006">
    <property type="entry name" value="CheY-like_superfamily"/>
</dbReference>
<proteinExistence type="predicted"/>
<evidence type="ECO:0000259" key="10">
    <source>
        <dbReference type="PROSITE" id="PS50110"/>
    </source>
</evidence>
<feature type="domain" description="Response regulatory" evidence="10">
    <location>
        <begin position="3"/>
        <end position="119"/>
    </location>
</feature>
<evidence type="ECO:0000313" key="12">
    <source>
        <dbReference type="Proteomes" id="UP000093309"/>
    </source>
</evidence>
<evidence type="ECO:0000256" key="4">
    <source>
        <dbReference type="ARBA" id="ARBA00023012"/>
    </source>
</evidence>
<evidence type="ECO:0000256" key="7">
    <source>
        <dbReference type="ARBA" id="ARBA00023163"/>
    </source>
</evidence>
<dbReference type="InterPro" id="IPR001789">
    <property type="entry name" value="Sig_transdc_resp-reg_receiver"/>
</dbReference>
<dbReference type="GO" id="GO:0005737">
    <property type="term" value="C:cytoplasm"/>
    <property type="evidence" value="ECO:0007669"/>
    <property type="project" value="UniProtKB-SubCell"/>
</dbReference>
<dbReference type="STRING" id="512399.A8709_17545"/>